<evidence type="ECO:0000313" key="2">
    <source>
        <dbReference type="EMBL" id="ELY22296.1"/>
    </source>
</evidence>
<sequence>MTEERAFRGVWIPAEIWLNRELSLQEKVMLIEIDSLQHPQKGCFKSNKKLAEFFGLSPNRVSEVISSLKKKGWIRVDQIREGKQIVERRIFMKNPLGKPNGGTRKTEGGYSENRENPIRDSEGGYSENRENPIRDPEGGYSENGENPIRDPEEGYSENREERGSGLGVQLEGSSKRVAPGASPAAATGDYLGADEPQAEPDGPQESADALLARIPSDMPGTRDPKAKTFKAWANYACAYRHRYGAWPVWNEKTGATLSQLVNRVGADRAPGVAAHYVKLNNQYYTARMHPVGLLLQDCEAIATQLATGQQVTQARARQLDSTQSNLSNAEEAKRIMAARRQQQESSSC</sequence>
<dbReference type="RefSeq" id="WP_009286605.1">
    <property type="nucleotide sequence ID" value="NZ_AOPO01000002.1"/>
</dbReference>
<dbReference type="GO" id="GO:0003677">
    <property type="term" value="F:DNA binding"/>
    <property type="evidence" value="ECO:0007669"/>
    <property type="project" value="UniProtKB-KW"/>
</dbReference>
<dbReference type="PATRIC" id="fig|1204738.3.peg.1308"/>
<dbReference type="SUPFAM" id="SSF46785">
    <property type="entry name" value="Winged helix' DNA-binding domain"/>
    <property type="match status" value="1"/>
</dbReference>
<dbReference type="Pfam" id="PF13730">
    <property type="entry name" value="HTH_36"/>
    <property type="match status" value="1"/>
</dbReference>
<organism evidence="2 3">
    <name type="scientific">Vreelandella titanicae BH1</name>
    <dbReference type="NCBI Taxonomy" id="1204738"/>
    <lineage>
        <taxon>Bacteria</taxon>
        <taxon>Pseudomonadati</taxon>
        <taxon>Pseudomonadota</taxon>
        <taxon>Gammaproteobacteria</taxon>
        <taxon>Oceanospirillales</taxon>
        <taxon>Halomonadaceae</taxon>
        <taxon>Vreelandella</taxon>
    </lineage>
</organism>
<comment type="caution">
    <text evidence="2">The sequence shown here is derived from an EMBL/GenBank/DDBJ whole genome shotgun (WGS) entry which is preliminary data.</text>
</comment>
<feature type="compositionally biased region" description="Basic and acidic residues" evidence="1">
    <location>
        <begin position="147"/>
        <end position="163"/>
    </location>
</feature>
<dbReference type="Gene3D" id="1.10.10.10">
    <property type="entry name" value="Winged helix-like DNA-binding domain superfamily/Winged helix DNA-binding domain"/>
    <property type="match status" value="1"/>
</dbReference>
<reference evidence="2 3" key="1">
    <citation type="journal article" date="2013" name="Genome Announc.">
        <title>Draft Genome of the Marine Gammaproteobacterium Halomonas titanicae.</title>
        <authorList>
            <person name="Sanchez-Porro C."/>
            <person name="de la Haba R.R."/>
            <person name="Cruz-Hernandez N."/>
            <person name="Gonzalez J.M."/>
            <person name="Reyes-Guirao C."/>
            <person name="Navarro-Sampedro L."/>
            <person name="Carballo M."/>
            <person name="Ventosa A."/>
        </authorList>
    </citation>
    <scope>NUCLEOTIDE SEQUENCE [LARGE SCALE GENOMIC DNA]</scope>
    <source>
        <strain evidence="2 3">BH1</strain>
    </source>
</reference>
<feature type="compositionally biased region" description="Basic and acidic residues" evidence="1">
    <location>
        <begin position="104"/>
        <end position="137"/>
    </location>
</feature>
<dbReference type="Proteomes" id="UP000011651">
    <property type="component" value="Unassembled WGS sequence"/>
</dbReference>
<protein>
    <submittedName>
        <fullName evidence="2">Winged helix-turn-helix transcription repressor, DNA-binding</fullName>
    </submittedName>
</protein>
<proteinExistence type="predicted"/>
<dbReference type="AlphaFoldDB" id="L9UCC5"/>
<dbReference type="InterPro" id="IPR036388">
    <property type="entry name" value="WH-like_DNA-bd_sf"/>
</dbReference>
<evidence type="ECO:0000313" key="3">
    <source>
        <dbReference type="Proteomes" id="UP000011651"/>
    </source>
</evidence>
<gene>
    <name evidence="2" type="ORF">HALTITAN_0872</name>
</gene>
<evidence type="ECO:0000256" key="1">
    <source>
        <dbReference type="SAM" id="MobiDB-lite"/>
    </source>
</evidence>
<feature type="region of interest" description="Disordered" evidence="1">
    <location>
        <begin position="90"/>
        <end position="205"/>
    </location>
</feature>
<dbReference type="EMBL" id="AOPO01000002">
    <property type="protein sequence ID" value="ELY22296.1"/>
    <property type="molecule type" value="Genomic_DNA"/>
</dbReference>
<keyword evidence="2" id="KW-0238">DNA-binding</keyword>
<accession>L9UCC5</accession>
<dbReference type="InterPro" id="IPR036390">
    <property type="entry name" value="WH_DNA-bd_sf"/>
</dbReference>
<name>L9UCC5_9GAMM</name>